<accession>A0A4U5JH44</accession>
<dbReference type="InterPro" id="IPR055551">
    <property type="entry name" value="DUF7127"/>
</dbReference>
<organism evidence="1 2">
    <name type="scientific">Natronomonas salsuginis</name>
    <dbReference type="NCBI Taxonomy" id="2217661"/>
    <lineage>
        <taxon>Archaea</taxon>
        <taxon>Methanobacteriati</taxon>
        <taxon>Methanobacteriota</taxon>
        <taxon>Stenosarchaea group</taxon>
        <taxon>Halobacteria</taxon>
        <taxon>Halobacteriales</taxon>
        <taxon>Natronomonadaceae</taxon>
        <taxon>Natronomonas</taxon>
    </lineage>
</organism>
<dbReference type="Pfam" id="PF23444">
    <property type="entry name" value="DUF7127"/>
    <property type="match status" value="1"/>
</dbReference>
<gene>
    <name evidence="1" type="ORF">DM868_03650</name>
</gene>
<dbReference type="Proteomes" id="UP000308037">
    <property type="component" value="Unassembled WGS sequence"/>
</dbReference>
<comment type="caution">
    <text evidence="1">The sequence shown here is derived from an EMBL/GenBank/DDBJ whole genome shotgun (WGS) entry which is preliminary data.</text>
</comment>
<sequence>MTEYTQSIRGDIDAVARHYEYDDSAIIVADFGFVTGSVDVVDGTAIVVIDDDQYEFDVPAGVDRAVMNNGVVSIEVER</sequence>
<keyword evidence="2" id="KW-1185">Reference proteome</keyword>
<dbReference type="RefSeq" id="WP_137275485.1">
    <property type="nucleotide sequence ID" value="NZ_QKNX01000001.1"/>
</dbReference>
<dbReference type="AlphaFoldDB" id="A0A4U5JH44"/>
<proteinExistence type="predicted"/>
<evidence type="ECO:0008006" key="3">
    <source>
        <dbReference type="Google" id="ProtNLM"/>
    </source>
</evidence>
<name>A0A4U5JH44_9EURY</name>
<reference evidence="1 2" key="1">
    <citation type="submission" date="2019-04" db="EMBL/GenBank/DDBJ databases">
        <title>Natronomonas sp. F20-122 a newhaloarchaeon isolated from a saline saltern of Isla Bacuta, Huelva, Spain.</title>
        <authorList>
            <person name="Duran-Viseras A."/>
            <person name="Sanchez-Porro C."/>
            <person name="Ventosa A."/>
        </authorList>
    </citation>
    <scope>NUCLEOTIDE SEQUENCE [LARGE SCALE GENOMIC DNA]</scope>
    <source>
        <strain evidence="1 2">F20-122</strain>
    </source>
</reference>
<protein>
    <recommendedName>
        <fullName evidence="3">Hsp20/alpha crystallin family protein</fullName>
    </recommendedName>
</protein>
<dbReference type="EMBL" id="QKNX01000001">
    <property type="protein sequence ID" value="TKR28185.1"/>
    <property type="molecule type" value="Genomic_DNA"/>
</dbReference>
<evidence type="ECO:0000313" key="1">
    <source>
        <dbReference type="EMBL" id="TKR28185.1"/>
    </source>
</evidence>
<dbReference type="OrthoDB" id="304071at2157"/>
<evidence type="ECO:0000313" key="2">
    <source>
        <dbReference type="Proteomes" id="UP000308037"/>
    </source>
</evidence>